<keyword evidence="3 8" id="KW-0813">Transport</keyword>
<evidence type="ECO:0000256" key="6">
    <source>
        <dbReference type="ARBA" id="ARBA00022989"/>
    </source>
</evidence>
<keyword evidence="7 8" id="KW-0472">Membrane</keyword>
<evidence type="ECO:0000256" key="7">
    <source>
        <dbReference type="ARBA" id="ARBA00023136"/>
    </source>
</evidence>
<dbReference type="FunFam" id="1.20.1720.10:FF:000005">
    <property type="entry name" value="Bcr/CflA family efflux transporter"/>
    <property type="match status" value="1"/>
</dbReference>
<feature type="transmembrane region" description="Helical" evidence="8">
    <location>
        <begin position="353"/>
        <end position="374"/>
    </location>
</feature>
<evidence type="ECO:0000256" key="1">
    <source>
        <dbReference type="ARBA" id="ARBA00004651"/>
    </source>
</evidence>
<name>A0A917HAU5_9BACL</name>
<feature type="transmembrane region" description="Helical" evidence="8">
    <location>
        <begin position="318"/>
        <end position="341"/>
    </location>
</feature>
<dbReference type="Pfam" id="PF07690">
    <property type="entry name" value="MFS_1"/>
    <property type="match status" value="1"/>
</dbReference>
<evidence type="ECO:0000256" key="3">
    <source>
        <dbReference type="ARBA" id="ARBA00022448"/>
    </source>
</evidence>
<keyword evidence="4 8" id="KW-1003">Cell membrane</keyword>
<feature type="transmembrane region" description="Helical" evidence="8">
    <location>
        <begin position="176"/>
        <end position="196"/>
    </location>
</feature>
<dbReference type="GO" id="GO:1990961">
    <property type="term" value="P:xenobiotic detoxification by transmembrane export across the plasma membrane"/>
    <property type="evidence" value="ECO:0007669"/>
    <property type="project" value="InterPro"/>
</dbReference>
<feature type="transmembrane region" description="Helical" evidence="8">
    <location>
        <begin position="292"/>
        <end position="312"/>
    </location>
</feature>
<feature type="transmembrane region" description="Helical" evidence="8">
    <location>
        <begin position="113"/>
        <end position="134"/>
    </location>
</feature>
<feature type="transmembrane region" description="Helical" evidence="8">
    <location>
        <begin position="225"/>
        <end position="244"/>
    </location>
</feature>
<sequence>MSSTANRLADDRKPASSARLWMALLLGSLAAFAPLSIDMYLPALPELAGDFKAGTSMSQLSLTACLLGISIGQLLIGPLSDVRGRKKPLLIGLALYAVVSVLCVIAPSIETFVLLRFIQGVGGAAGIVISRAMVRDMYEGAEMTKFYSMLMLVNGVAPIAAPIAGGQILKWTSWRGVFIVLAIIGVLMLLTVWFGLKETLKEQNRLKGGLGSTLRTFRRLLKDRLFMGYALSQGLITAGMFAYISGSPFVLQELFGLSAQMYSVCFAINGIGIIIASQTAGRLAGKVSATKLLLTGLGMASIGGVTLLAMIVLNAGLFGVLIPLFFIVSSVGLVSTASFTLAMQNQGQSAGSASALIGLLSFVFGGCMAPLVGLGGSGTALPMGIVIASVNVAAVLCYALLVRRVR</sequence>
<dbReference type="Proteomes" id="UP000600247">
    <property type="component" value="Unassembled WGS sequence"/>
</dbReference>
<dbReference type="InterPro" id="IPR020846">
    <property type="entry name" value="MFS_dom"/>
</dbReference>
<organism evidence="10 11">
    <name type="scientific">Paenibacillus radicis</name>
    <name type="common">ex Gao et al. 2016</name>
    <dbReference type="NCBI Taxonomy" id="1737354"/>
    <lineage>
        <taxon>Bacteria</taxon>
        <taxon>Bacillati</taxon>
        <taxon>Bacillota</taxon>
        <taxon>Bacilli</taxon>
        <taxon>Bacillales</taxon>
        <taxon>Paenibacillaceae</taxon>
        <taxon>Paenibacillus</taxon>
    </lineage>
</organism>
<evidence type="ECO:0000256" key="8">
    <source>
        <dbReference type="RuleBase" id="RU365088"/>
    </source>
</evidence>
<dbReference type="Gene3D" id="1.20.1720.10">
    <property type="entry name" value="Multidrug resistance protein D"/>
    <property type="match status" value="1"/>
</dbReference>
<comment type="subcellular location">
    <subcellularLocation>
        <location evidence="1 8">Cell membrane</location>
        <topology evidence="1 8">Multi-pass membrane protein</topology>
    </subcellularLocation>
</comment>
<feature type="transmembrane region" description="Helical" evidence="8">
    <location>
        <begin position="88"/>
        <end position="107"/>
    </location>
</feature>
<dbReference type="InterPro" id="IPR036259">
    <property type="entry name" value="MFS_trans_sf"/>
</dbReference>
<evidence type="ECO:0000313" key="10">
    <source>
        <dbReference type="EMBL" id="GGG73638.1"/>
    </source>
</evidence>
<evidence type="ECO:0000256" key="2">
    <source>
        <dbReference type="ARBA" id="ARBA00006236"/>
    </source>
</evidence>
<feature type="transmembrane region" description="Helical" evidence="8">
    <location>
        <begin position="146"/>
        <end position="164"/>
    </location>
</feature>
<comment type="similarity">
    <text evidence="2 8">Belongs to the major facilitator superfamily. Bcr/CmlA family.</text>
</comment>
<feature type="transmembrane region" description="Helical" evidence="8">
    <location>
        <begin position="20"/>
        <end position="37"/>
    </location>
</feature>
<evidence type="ECO:0000256" key="5">
    <source>
        <dbReference type="ARBA" id="ARBA00022692"/>
    </source>
</evidence>
<dbReference type="InterPro" id="IPR011701">
    <property type="entry name" value="MFS"/>
</dbReference>
<protein>
    <recommendedName>
        <fullName evidence="8">Bcr/CflA family efflux transporter</fullName>
    </recommendedName>
</protein>
<dbReference type="AlphaFoldDB" id="A0A917HAU5"/>
<dbReference type="EMBL" id="BMHY01000005">
    <property type="protein sequence ID" value="GGG73638.1"/>
    <property type="molecule type" value="Genomic_DNA"/>
</dbReference>
<dbReference type="InterPro" id="IPR004812">
    <property type="entry name" value="Efflux_drug-R_Bcr/CmlA"/>
</dbReference>
<evidence type="ECO:0000313" key="11">
    <source>
        <dbReference type="Proteomes" id="UP000600247"/>
    </source>
</evidence>
<proteinExistence type="inferred from homology"/>
<gene>
    <name evidence="10" type="ORF">GCM10010918_32180</name>
</gene>
<evidence type="ECO:0000256" key="4">
    <source>
        <dbReference type="ARBA" id="ARBA00022475"/>
    </source>
</evidence>
<feature type="transmembrane region" description="Helical" evidence="8">
    <location>
        <begin position="259"/>
        <end position="280"/>
    </location>
</feature>
<dbReference type="PROSITE" id="PS50850">
    <property type="entry name" value="MFS"/>
    <property type="match status" value="1"/>
</dbReference>
<feature type="transmembrane region" description="Helical" evidence="8">
    <location>
        <begin position="57"/>
        <end position="76"/>
    </location>
</feature>
<dbReference type="GO" id="GO:0042910">
    <property type="term" value="F:xenobiotic transmembrane transporter activity"/>
    <property type="evidence" value="ECO:0007669"/>
    <property type="project" value="InterPro"/>
</dbReference>
<dbReference type="NCBIfam" id="TIGR00710">
    <property type="entry name" value="efflux_Bcr_CflA"/>
    <property type="match status" value="1"/>
</dbReference>
<keyword evidence="11" id="KW-1185">Reference proteome</keyword>
<dbReference type="RefSeq" id="WP_188890195.1">
    <property type="nucleotide sequence ID" value="NZ_BMHY01000005.1"/>
</dbReference>
<feature type="transmembrane region" description="Helical" evidence="8">
    <location>
        <begin position="380"/>
        <end position="401"/>
    </location>
</feature>
<reference evidence="10 11" key="1">
    <citation type="journal article" date="2014" name="Int. J. Syst. Evol. Microbiol.">
        <title>Complete genome sequence of Corynebacterium casei LMG S-19264T (=DSM 44701T), isolated from a smear-ripened cheese.</title>
        <authorList>
            <consortium name="US DOE Joint Genome Institute (JGI-PGF)"/>
            <person name="Walter F."/>
            <person name="Albersmeier A."/>
            <person name="Kalinowski J."/>
            <person name="Ruckert C."/>
        </authorList>
    </citation>
    <scope>NUCLEOTIDE SEQUENCE [LARGE SCALE GENOMIC DNA]</scope>
    <source>
        <strain evidence="10 11">CGMCC 1.15286</strain>
    </source>
</reference>
<dbReference type="PANTHER" id="PTHR23502:SF132">
    <property type="entry name" value="POLYAMINE TRANSPORTER 2-RELATED"/>
    <property type="match status" value="1"/>
</dbReference>
<keyword evidence="6 8" id="KW-1133">Transmembrane helix</keyword>
<accession>A0A917HAU5</accession>
<dbReference type="PANTHER" id="PTHR23502">
    <property type="entry name" value="MAJOR FACILITATOR SUPERFAMILY"/>
    <property type="match status" value="1"/>
</dbReference>
<feature type="domain" description="Major facilitator superfamily (MFS) profile" evidence="9">
    <location>
        <begin position="20"/>
        <end position="406"/>
    </location>
</feature>
<dbReference type="GO" id="GO:0005886">
    <property type="term" value="C:plasma membrane"/>
    <property type="evidence" value="ECO:0007669"/>
    <property type="project" value="UniProtKB-SubCell"/>
</dbReference>
<keyword evidence="5 8" id="KW-0812">Transmembrane</keyword>
<dbReference type="SUPFAM" id="SSF103473">
    <property type="entry name" value="MFS general substrate transporter"/>
    <property type="match status" value="1"/>
</dbReference>
<evidence type="ECO:0000259" key="9">
    <source>
        <dbReference type="PROSITE" id="PS50850"/>
    </source>
</evidence>
<comment type="caution">
    <text evidence="10">The sequence shown here is derived from an EMBL/GenBank/DDBJ whole genome shotgun (WGS) entry which is preliminary data.</text>
</comment>
<dbReference type="CDD" id="cd17320">
    <property type="entry name" value="MFS_MdfA_MDR_like"/>
    <property type="match status" value="1"/>
</dbReference>